<evidence type="ECO:0000256" key="2">
    <source>
        <dbReference type="ARBA" id="ARBA00023136"/>
    </source>
</evidence>
<dbReference type="SUPFAM" id="SSF56519">
    <property type="entry name" value="Penicillin binding protein dimerisation domain"/>
    <property type="match status" value="1"/>
</dbReference>
<dbReference type="Pfam" id="PF03717">
    <property type="entry name" value="PBP_dimer"/>
    <property type="match status" value="1"/>
</dbReference>
<dbReference type="Gene3D" id="3.40.710.10">
    <property type="entry name" value="DD-peptidase/beta-lactamase superfamily"/>
    <property type="match status" value="1"/>
</dbReference>
<dbReference type="Gene3D" id="3.30.450.330">
    <property type="match status" value="1"/>
</dbReference>
<organism evidence="6">
    <name type="scientific">hydrothermal vent metagenome</name>
    <dbReference type="NCBI Taxonomy" id="652676"/>
    <lineage>
        <taxon>unclassified sequences</taxon>
        <taxon>metagenomes</taxon>
        <taxon>ecological metagenomes</taxon>
    </lineage>
</organism>
<dbReference type="GO" id="GO:0051301">
    <property type="term" value="P:cell division"/>
    <property type="evidence" value="ECO:0007669"/>
    <property type="project" value="UniProtKB-KW"/>
</dbReference>
<keyword evidence="3" id="KW-1133">Transmembrane helix</keyword>
<evidence type="ECO:0000256" key="1">
    <source>
        <dbReference type="ARBA" id="ARBA00004370"/>
    </source>
</evidence>
<feature type="transmembrane region" description="Helical" evidence="3">
    <location>
        <begin position="16"/>
        <end position="35"/>
    </location>
</feature>
<dbReference type="EMBL" id="FPHG01000018">
    <property type="protein sequence ID" value="SFV53177.1"/>
    <property type="molecule type" value="Genomic_DNA"/>
</dbReference>
<feature type="domain" description="Penicillin-binding protein transpeptidase" evidence="4">
    <location>
        <begin position="280"/>
        <end position="586"/>
    </location>
</feature>
<dbReference type="InterPro" id="IPR012338">
    <property type="entry name" value="Beta-lactam/transpept-like"/>
</dbReference>
<evidence type="ECO:0000259" key="4">
    <source>
        <dbReference type="Pfam" id="PF00905"/>
    </source>
</evidence>
<dbReference type="InterPro" id="IPR050515">
    <property type="entry name" value="Beta-lactam/transpept"/>
</dbReference>
<keyword evidence="6" id="KW-0808">Transferase</keyword>
<dbReference type="EC" id="2.4.1.129" evidence="6"/>
<dbReference type="InterPro" id="IPR005311">
    <property type="entry name" value="PBP_dimer"/>
</dbReference>
<dbReference type="InterPro" id="IPR001460">
    <property type="entry name" value="PCN-bd_Tpept"/>
</dbReference>
<protein>
    <submittedName>
        <fullName evidence="6">Cell division protein FtsI [Peptidoglycan synthetase]</fullName>
        <ecNumber evidence="6">2.4.1.129</ecNumber>
    </submittedName>
</protein>
<dbReference type="GO" id="GO:0071555">
    <property type="term" value="P:cell wall organization"/>
    <property type="evidence" value="ECO:0007669"/>
    <property type="project" value="TreeGrafter"/>
</dbReference>
<name>A0A1W1BI24_9ZZZZ</name>
<dbReference type="PANTHER" id="PTHR30627">
    <property type="entry name" value="PEPTIDOGLYCAN D,D-TRANSPEPTIDASE"/>
    <property type="match status" value="1"/>
</dbReference>
<dbReference type="AlphaFoldDB" id="A0A1W1BI24"/>
<proteinExistence type="predicted"/>
<dbReference type="GO" id="GO:0008658">
    <property type="term" value="F:penicillin binding"/>
    <property type="evidence" value="ECO:0007669"/>
    <property type="project" value="InterPro"/>
</dbReference>
<keyword evidence="6" id="KW-0328">Glycosyltransferase</keyword>
<keyword evidence="6" id="KW-0132">Cell division</keyword>
<keyword evidence="2 3" id="KW-0472">Membrane</keyword>
<evidence type="ECO:0000313" key="6">
    <source>
        <dbReference type="EMBL" id="SFV53177.1"/>
    </source>
</evidence>
<dbReference type="InterPro" id="IPR036138">
    <property type="entry name" value="PBP_dimer_sf"/>
</dbReference>
<dbReference type="Pfam" id="PF00905">
    <property type="entry name" value="Transpeptidase"/>
    <property type="match status" value="1"/>
</dbReference>
<dbReference type="PANTHER" id="PTHR30627:SF1">
    <property type="entry name" value="PEPTIDOGLYCAN D,D-TRANSPEPTIDASE FTSI"/>
    <property type="match status" value="1"/>
</dbReference>
<sequence>MGIKKRETQATRGTKLLVLYLMLIILVIIFLSSVYRTMNSQRQIPSKMSTIQNRSLRGDILSKDGYLIASSYKFYQAVVHSKSIRPEKKELFVKLFSIYSGIDEEKIYSTFYTKRGILKKGYVTLAKDINARQSMQLKSLSSKLYRLGVFQSIKNSKNIDVVHGLDIVESGEARRYPLLKSMTPIIGYVKNKLENRYSLSKGQKGIEKYAQKYLTISKNGMFKGPRDVIGYAIHNGESSKINRVNGLDVHLNISLPLQQSIEAVLDDMKIETGASEILGAVMESKTGKVLAMASSNRYNPSHITQKDVYSLNPKFSEYPYEAGSVIKPLTLSIALDYKRVTPTTWFETFDGKMKISARKTITDDEKFKALTATDIIVHSSNVGISQIAWKLTGSEFRDGLLKFGLSQPSGIDLSRDLAGKIKSVRLLNNKLHRANQSYGYGMHITFTQLMRAYSAFNNGGMAMSPRIIDYFTDSKDKKYRLAPPKPDKRAISSKTSEEIHTILQEVVKRGTGVAGQYKGLDIGGKTGTAHIATSAGYTKSYHSSFFGFANDKFGKKYTIGVLVIKATKPFKYFASMSAVPTFKQITQALVEYEFLVPKLSKAELAEIAKEEAGYLKDKNKEKCITNKLNTKICKPKNIYIKPKYKIKKYKKIKIYKPVRKKIKPKIYKKHKNKKVKKQEPIFNDLDMF</sequence>
<evidence type="ECO:0000259" key="5">
    <source>
        <dbReference type="Pfam" id="PF03717"/>
    </source>
</evidence>
<keyword evidence="6" id="KW-0131">Cell cycle</keyword>
<reference evidence="6" key="1">
    <citation type="submission" date="2016-10" db="EMBL/GenBank/DDBJ databases">
        <authorList>
            <person name="de Groot N.N."/>
        </authorList>
    </citation>
    <scope>NUCLEOTIDE SEQUENCE</scope>
</reference>
<keyword evidence="3" id="KW-0812">Transmembrane</keyword>
<dbReference type="GO" id="GO:0005886">
    <property type="term" value="C:plasma membrane"/>
    <property type="evidence" value="ECO:0007669"/>
    <property type="project" value="TreeGrafter"/>
</dbReference>
<dbReference type="Gene3D" id="3.90.1310.10">
    <property type="entry name" value="Penicillin-binding protein 2a (Domain 2)"/>
    <property type="match status" value="1"/>
</dbReference>
<dbReference type="GO" id="GO:0016757">
    <property type="term" value="F:glycosyltransferase activity"/>
    <property type="evidence" value="ECO:0007669"/>
    <property type="project" value="UniProtKB-KW"/>
</dbReference>
<gene>
    <name evidence="6" type="ORF">MNB_SV-9-850</name>
</gene>
<feature type="domain" description="Penicillin-binding protein dimerisation" evidence="5">
    <location>
        <begin position="55"/>
        <end position="215"/>
    </location>
</feature>
<dbReference type="SUPFAM" id="SSF56601">
    <property type="entry name" value="beta-lactamase/transpeptidase-like"/>
    <property type="match status" value="1"/>
</dbReference>
<comment type="subcellular location">
    <subcellularLocation>
        <location evidence="1">Membrane</location>
    </subcellularLocation>
</comment>
<accession>A0A1W1BI24</accession>
<evidence type="ECO:0000256" key="3">
    <source>
        <dbReference type="SAM" id="Phobius"/>
    </source>
</evidence>